<dbReference type="GO" id="GO:0005886">
    <property type="term" value="C:plasma membrane"/>
    <property type="evidence" value="ECO:0007669"/>
    <property type="project" value="UniProtKB-SubCell"/>
</dbReference>
<dbReference type="Proteomes" id="UP000054323">
    <property type="component" value="Unassembled WGS sequence"/>
</dbReference>
<evidence type="ECO:0000256" key="3">
    <source>
        <dbReference type="ARBA" id="ARBA00022692"/>
    </source>
</evidence>
<dbReference type="EMBL" id="LGGD01000073">
    <property type="protein sequence ID" value="KUK62259.1"/>
    <property type="molecule type" value="Genomic_DNA"/>
</dbReference>
<dbReference type="PATRIC" id="fig|2198.4.peg.1029"/>
<accession>A0A117LQT9</accession>
<feature type="region of interest" description="Disordered" evidence="6">
    <location>
        <begin position="300"/>
        <end position="323"/>
    </location>
</feature>
<dbReference type="SMART" id="SM01049">
    <property type="entry name" value="Cache_2"/>
    <property type="match status" value="2"/>
</dbReference>
<evidence type="ECO:0000313" key="9">
    <source>
        <dbReference type="Proteomes" id="UP000054323"/>
    </source>
</evidence>
<reference evidence="9" key="1">
    <citation type="journal article" date="2015" name="MBio">
        <title>Genome-Resolved Metagenomic Analysis Reveals Roles for Candidate Phyla and Other Microbial Community Members in Biogeochemical Transformations in Oil Reservoirs.</title>
        <authorList>
            <person name="Hu P."/>
            <person name="Tom L."/>
            <person name="Singh A."/>
            <person name="Thomas B.C."/>
            <person name="Baker B.J."/>
            <person name="Piceno Y.M."/>
            <person name="Andersen G.L."/>
            <person name="Banfield J.F."/>
        </authorList>
    </citation>
    <scope>NUCLEOTIDE SEQUENCE [LARGE SCALE GENOMIC DNA]</scope>
</reference>
<evidence type="ECO:0000256" key="5">
    <source>
        <dbReference type="ARBA" id="ARBA00023136"/>
    </source>
</evidence>
<evidence type="ECO:0000259" key="7">
    <source>
        <dbReference type="SMART" id="SM01049"/>
    </source>
</evidence>
<evidence type="ECO:0000256" key="1">
    <source>
        <dbReference type="ARBA" id="ARBA00004651"/>
    </source>
</evidence>
<keyword evidence="3" id="KW-0812">Transmembrane</keyword>
<dbReference type="Gene3D" id="3.30.450.20">
    <property type="entry name" value="PAS domain"/>
    <property type="match status" value="2"/>
</dbReference>
<feature type="domain" description="Single Cache" evidence="7">
    <location>
        <begin position="29"/>
        <end position="110"/>
    </location>
</feature>
<dbReference type="InterPro" id="IPR033480">
    <property type="entry name" value="sCache_2"/>
</dbReference>
<feature type="domain" description="Single Cache" evidence="7">
    <location>
        <begin position="180"/>
        <end position="257"/>
    </location>
</feature>
<evidence type="ECO:0000313" key="8">
    <source>
        <dbReference type="EMBL" id="KUK62259.1"/>
    </source>
</evidence>
<comment type="caution">
    <text evidence="8">The sequence shown here is derived from an EMBL/GenBank/DDBJ whole genome shotgun (WGS) entry which is preliminary data.</text>
</comment>
<evidence type="ECO:0000256" key="2">
    <source>
        <dbReference type="ARBA" id="ARBA00022475"/>
    </source>
</evidence>
<keyword evidence="4" id="KW-1133">Transmembrane helix</keyword>
<gene>
    <name evidence="8" type="ORF">XD82_0750</name>
</gene>
<sequence>MKRWYLVGIVCLLVLAAGCSSPGDREVVEENITGGDLADLVRDAAAYAETAGRDAALAEFGNETGRFSQGALYVYAYDYNGTLLAHPYEKDAVGTNRENWTDVRGLPVTRIGARMAADGGGFITYLYPVPENRSIDESAEDSYVPKLGYVAPVGDAWWIGSGVYLSDATGPGREPYPEPISAMVDLVERGAAYGREHGAEAASSEISNRSGMFVDPAEHYLYAYDYNGTLLAHPHLQAAIGASLIERQDPFGMKNIRALRDTAQSGGGFIVFVWPNPEQENREELKIGYVRPVDDTWWVGSGGPSLPPPPPRCPRRGCSSSRS</sequence>
<dbReference type="Pfam" id="PF17200">
    <property type="entry name" value="sCache_2"/>
    <property type="match status" value="2"/>
</dbReference>
<dbReference type="AlphaFoldDB" id="A0A117LQT9"/>
<comment type="subcellular location">
    <subcellularLocation>
        <location evidence="1">Cell membrane</location>
        <topology evidence="1">Multi-pass membrane protein</topology>
    </subcellularLocation>
</comment>
<keyword evidence="5" id="KW-0472">Membrane</keyword>
<dbReference type="PROSITE" id="PS51257">
    <property type="entry name" value="PROKAR_LIPOPROTEIN"/>
    <property type="match status" value="1"/>
</dbReference>
<evidence type="ECO:0000256" key="4">
    <source>
        <dbReference type="ARBA" id="ARBA00022989"/>
    </source>
</evidence>
<organism evidence="8 9">
    <name type="scientific">Methanoculleus marisnigri</name>
    <dbReference type="NCBI Taxonomy" id="2198"/>
    <lineage>
        <taxon>Archaea</taxon>
        <taxon>Methanobacteriati</taxon>
        <taxon>Methanobacteriota</taxon>
        <taxon>Stenosarchaea group</taxon>
        <taxon>Methanomicrobia</taxon>
        <taxon>Methanomicrobiales</taxon>
        <taxon>Methanomicrobiaceae</taxon>
        <taxon>Methanoculleus</taxon>
    </lineage>
</organism>
<proteinExistence type="predicted"/>
<name>A0A117LQT9_9EURY</name>
<evidence type="ECO:0000256" key="6">
    <source>
        <dbReference type="SAM" id="MobiDB-lite"/>
    </source>
</evidence>
<keyword evidence="2" id="KW-1003">Cell membrane</keyword>
<protein>
    <submittedName>
        <fullName evidence="8">Cache, type 2 domain protein</fullName>
    </submittedName>
</protein>